<dbReference type="OrthoDB" id="5455460at2"/>
<dbReference type="GO" id="GO:0050920">
    <property type="term" value="P:regulation of chemotaxis"/>
    <property type="evidence" value="ECO:0007669"/>
    <property type="project" value="InterPro"/>
</dbReference>
<dbReference type="GO" id="GO:0003824">
    <property type="term" value="F:catalytic activity"/>
    <property type="evidence" value="ECO:0007669"/>
    <property type="project" value="InterPro"/>
</dbReference>
<evidence type="ECO:0000256" key="1">
    <source>
        <dbReference type="SAM" id="MobiDB-lite"/>
    </source>
</evidence>
<dbReference type="GO" id="GO:0009288">
    <property type="term" value="C:bacterial-type flagellum"/>
    <property type="evidence" value="ECO:0007669"/>
    <property type="project" value="InterPro"/>
</dbReference>
<dbReference type="STRING" id="144026.SAMN04488568_10896"/>
<reference evidence="2 3" key="1">
    <citation type="submission" date="2016-10" db="EMBL/GenBank/DDBJ databases">
        <authorList>
            <person name="de Groot N.N."/>
        </authorList>
    </citation>
    <scope>NUCLEOTIDE SEQUENCE [LARGE SCALE GENOMIC DNA]</scope>
    <source>
        <strain evidence="2 3">DSM 16077</strain>
    </source>
</reference>
<sequence>MPAANVAAQVRTSLASLKAGDLQGAQIMEVLKLAHQLTDTMKLFFSSLDQSICQEFNYIAEYISRTRDEIAALRPNDIKTQRIPTAGAELEAVVGDTEKATETIMSAAEEVLCDDGEDFAAYRANVEARMMTIIEACSFQDLAGQRVSKVVNSLRHVEERVARFADVMGVRDADYAPQEETAKEKRDREQLLNGPAMGGPETSQDDIDAMFSAMDTPPVNDLDQGSIDSLFD</sequence>
<dbReference type="Proteomes" id="UP000199759">
    <property type="component" value="Unassembled WGS sequence"/>
</dbReference>
<dbReference type="Pfam" id="PF04344">
    <property type="entry name" value="CheZ"/>
    <property type="match status" value="1"/>
</dbReference>
<keyword evidence="3" id="KW-1185">Reference proteome</keyword>
<accession>A0A1G9S484</accession>
<dbReference type="RefSeq" id="WP_091769690.1">
    <property type="nucleotide sequence ID" value="NZ_FNHG01000008.1"/>
</dbReference>
<dbReference type="InterPro" id="IPR007439">
    <property type="entry name" value="Chemotax_Pase_CheZ"/>
</dbReference>
<name>A0A1G9S484_9PROT</name>
<feature type="region of interest" description="Disordered" evidence="1">
    <location>
        <begin position="175"/>
        <end position="232"/>
    </location>
</feature>
<proteinExistence type="predicted"/>
<dbReference type="SUPFAM" id="SSF75708">
    <property type="entry name" value="Chemotaxis phosphatase CheZ"/>
    <property type="match status" value="1"/>
</dbReference>
<feature type="compositionally biased region" description="Basic and acidic residues" evidence="1">
    <location>
        <begin position="175"/>
        <end position="190"/>
    </location>
</feature>
<evidence type="ECO:0000313" key="3">
    <source>
        <dbReference type="Proteomes" id="UP000199759"/>
    </source>
</evidence>
<gene>
    <name evidence="2" type="ORF">SAMN04488568_10896</name>
</gene>
<evidence type="ECO:0000313" key="2">
    <source>
        <dbReference type="EMBL" id="SDM30100.1"/>
    </source>
</evidence>
<dbReference type="EMBL" id="FNHG01000008">
    <property type="protein sequence ID" value="SDM30100.1"/>
    <property type="molecule type" value="Genomic_DNA"/>
</dbReference>
<organism evidence="2 3">
    <name type="scientific">Maricaulis salignorans</name>
    <dbReference type="NCBI Taxonomy" id="144026"/>
    <lineage>
        <taxon>Bacteria</taxon>
        <taxon>Pseudomonadati</taxon>
        <taxon>Pseudomonadota</taxon>
        <taxon>Alphaproteobacteria</taxon>
        <taxon>Maricaulales</taxon>
        <taxon>Maricaulaceae</taxon>
        <taxon>Maricaulis</taxon>
    </lineage>
</organism>
<dbReference type="AlphaFoldDB" id="A0A1G9S484"/>
<dbReference type="Gene3D" id="1.10.287.500">
    <property type="entry name" value="Helix hairpin bin"/>
    <property type="match status" value="1"/>
</dbReference>
<protein>
    <submittedName>
        <fullName evidence="2">Chemotaxis protein CheZ</fullName>
    </submittedName>
</protein>